<dbReference type="CDD" id="cd00179">
    <property type="entry name" value="SynN"/>
    <property type="match status" value="1"/>
</dbReference>
<dbReference type="InterPro" id="IPR045242">
    <property type="entry name" value="Syntaxin"/>
</dbReference>
<keyword evidence="6 9" id="KW-0472">Membrane</keyword>
<keyword evidence="3" id="KW-0813">Transport</keyword>
<comment type="similarity">
    <text evidence="2 7">Belongs to the syntaxin family.</text>
</comment>
<name>A0A0L0DQQ4_THETB</name>
<dbReference type="SUPFAM" id="SSF47661">
    <property type="entry name" value="t-snare proteins"/>
    <property type="match status" value="1"/>
</dbReference>
<dbReference type="GO" id="GO:0048278">
    <property type="term" value="P:vesicle docking"/>
    <property type="evidence" value="ECO:0007669"/>
    <property type="project" value="TreeGrafter"/>
</dbReference>
<dbReference type="InterPro" id="IPR006012">
    <property type="entry name" value="Syntaxin/epimorphin_CS"/>
</dbReference>
<dbReference type="Pfam" id="PF05739">
    <property type="entry name" value="SNARE"/>
    <property type="match status" value="1"/>
</dbReference>
<evidence type="ECO:0000256" key="4">
    <source>
        <dbReference type="ARBA" id="ARBA00022692"/>
    </source>
</evidence>
<dbReference type="GeneID" id="25567938"/>
<accession>A0A0L0DQQ4</accession>
<dbReference type="PROSITE" id="PS50192">
    <property type="entry name" value="T_SNARE"/>
    <property type="match status" value="1"/>
</dbReference>
<keyword evidence="4 9" id="KW-0812">Transmembrane</keyword>
<dbReference type="Gene3D" id="1.20.5.110">
    <property type="match status" value="1"/>
</dbReference>
<protein>
    <submittedName>
        <fullName evidence="11">t-SNARE family protein</fullName>
    </submittedName>
</protein>
<evidence type="ECO:0000313" key="12">
    <source>
        <dbReference type="Proteomes" id="UP000054408"/>
    </source>
</evidence>
<evidence type="ECO:0000256" key="8">
    <source>
        <dbReference type="SAM" id="MobiDB-lite"/>
    </source>
</evidence>
<dbReference type="OrthoDB" id="10255013at2759"/>
<dbReference type="STRING" id="461836.A0A0L0DQQ4"/>
<dbReference type="OMA" id="HPRNAPQ"/>
<evidence type="ECO:0000256" key="6">
    <source>
        <dbReference type="ARBA" id="ARBA00023136"/>
    </source>
</evidence>
<sequence length="338" mass="36450">MARWPVAGYYDPYSDDEYSLSDGPVGGRETGAAAGIPLEAVGVGGVGGESSKAPLSESSGGSESGGAENELAPFFQRVDVLKGLLARVQDNIERVAEQHGLSLGATSSEEAAQCSQVLADLMAETDKMTKSIRAKLKAMEKDNAAFAKAHKGSAEDRIRTNAYGALTRKFIAVMREYQELQTEYRNKYKDRVERQVRIVKRDATQDEIDEIVEGTGGSGVFAQMMLSSTASHAAAQNALADIQERHEDIVRLERSIAELHQLFVDMAVLVDAQGELLDQIEHSVAQSVGYTAKAVKELGKANKYQRKARKKMCACLVLGMVVLGAVLIPTLAVTLKNA</sequence>
<dbReference type="Proteomes" id="UP000054408">
    <property type="component" value="Unassembled WGS sequence"/>
</dbReference>
<dbReference type="InterPro" id="IPR010989">
    <property type="entry name" value="SNARE"/>
</dbReference>
<dbReference type="GO" id="GO:0012505">
    <property type="term" value="C:endomembrane system"/>
    <property type="evidence" value="ECO:0007669"/>
    <property type="project" value="TreeGrafter"/>
</dbReference>
<dbReference type="FunFam" id="1.20.58.70:FF:000011">
    <property type="entry name" value="Syntaxin 4"/>
    <property type="match status" value="1"/>
</dbReference>
<feature type="region of interest" description="Disordered" evidence="8">
    <location>
        <begin position="47"/>
        <end position="68"/>
    </location>
</feature>
<dbReference type="InterPro" id="IPR000727">
    <property type="entry name" value="T_SNARE_dom"/>
</dbReference>
<dbReference type="GO" id="GO:0031201">
    <property type="term" value="C:SNARE complex"/>
    <property type="evidence" value="ECO:0007669"/>
    <property type="project" value="TreeGrafter"/>
</dbReference>
<evidence type="ECO:0000256" key="5">
    <source>
        <dbReference type="ARBA" id="ARBA00022989"/>
    </source>
</evidence>
<evidence type="ECO:0000256" key="7">
    <source>
        <dbReference type="RuleBase" id="RU003858"/>
    </source>
</evidence>
<keyword evidence="5 9" id="KW-1133">Transmembrane helix</keyword>
<dbReference type="GO" id="GO:0005484">
    <property type="term" value="F:SNAP receptor activity"/>
    <property type="evidence" value="ECO:0007669"/>
    <property type="project" value="InterPro"/>
</dbReference>
<dbReference type="GO" id="GO:0006887">
    <property type="term" value="P:exocytosis"/>
    <property type="evidence" value="ECO:0007669"/>
    <property type="project" value="TreeGrafter"/>
</dbReference>
<feature type="domain" description="T-SNARE coiled-coil homology" evidence="10">
    <location>
        <begin position="239"/>
        <end position="301"/>
    </location>
</feature>
<dbReference type="SMART" id="SM00397">
    <property type="entry name" value="t_SNARE"/>
    <property type="match status" value="1"/>
</dbReference>
<comment type="subcellular location">
    <subcellularLocation>
        <location evidence="1">Membrane</location>
        <topology evidence="1">Single-pass type IV membrane protein</topology>
    </subcellularLocation>
</comment>
<organism evidence="11 12">
    <name type="scientific">Thecamonas trahens ATCC 50062</name>
    <dbReference type="NCBI Taxonomy" id="461836"/>
    <lineage>
        <taxon>Eukaryota</taxon>
        <taxon>Apusozoa</taxon>
        <taxon>Apusomonadida</taxon>
        <taxon>Apusomonadidae</taxon>
        <taxon>Thecamonas</taxon>
    </lineage>
</organism>
<dbReference type="AlphaFoldDB" id="A0A0L0DQQ4"/>
<dbReference type="eggNOG" id="KOG0810">
    <property type="taxonomic scope" value="Eukaryota"/>
</dbReference>
<dbReference type="RefSeq" id="XP_013754330.1">
    <property type="nucleotide sequence ID" value="XM_013898876.1"/>
</dbReference>
<dbReference type="GO" id="GO:0005886">
    <property type="term" value="C:plasma membrane"/>
    <property type="evidence" value="ECO:0007669"/>
    <property type="project" value="TreeGrafter"/>
</dbReference>
<evidence type="ECO:0000256" key="3">
    <source>
        <dbReference type="ARBA" id="ARBA00022448"/>
    </source>
</evidence>
<dbReference type="SMART" id="SM00503">
    <property type="entry name" value="SynN"/>
    <property type="match status" value="1"/>
</dbReference>
<dbReference type="GO" id="GO:0006906">
    <property type="term" value="P:vesicle fusion"/>
    <property type="evidence" value="ECO:0007669"/>
    <property type="project" value="TreeGrafter"/>
</dbReference>
<gene>
    <name evidence="11" type="ORF">AMSG_09485</name>
</gene>
<keyword evidence="12" id="KW-1185">Reference proteome</keyword>
<evidence type="ECO:0000259" key="10">
    <source>
        <dbReference type="PROSITE" id="PS50192"/>
    </source>
</evidence>
<dbReference type="EMBL" id="GL349482">
    <property type="protein sequence ID" value="KNC53768.1"/>
    <property type="molecule type" value="Genomic_DNA"/>
</dbReference>
<dbReference type="GO" id="GO:0000149">
    <property type="term" value="F:SNARE binding"/>
    <property type="evidence" value="ECO:0007669"/>
    <property type="project" value="TreeGrafter"/>
</dbReference>
<dbReference type="PANTHER" id="PTHR19957">
    <property type="entry name" value="SYNTAXIN"/>
    <property type="match status" value="1"/>
</dbReference>
<dbReference type="Pfam" id="PF00804">
    <property type="entry name" value="Syntaxin"/>
    <property type="match status" value="1"/>
</dbReference>
<dbReference type="FunFam" id="1.20.5.110:FF:000008">
    <property type="entry name" value="Syntaxin 132"/>
    <property type="match status" value="1"/>
</dbReference>
<reference evidence="11 12" key="1">
    <citation type="submission" date="2010-05" db="EMBL/GenBank/DDBJ databases">
        <title>The Genome Sequence of Thecamonas trahens ATCC 50062.</title>
        <authorList>
            <consortium name="The Broad Institute Genome Sequencing Platform"/>
            <person name="Russ C."/>
            <person name="Cuomo C."/>
            <person name="Shea T."/>
            <person name="Young S.K."/>
            <person name="Zeng Q."/>
            <person name="Koehrsen M."/>
            <person name="Haas B."/>
            <person name="Borodovsky M."/>
            <person name="Guigo R."/>
            <person name="Alvarado L."/>
            <person name="Berlin A."/>
            <person name="Bochicchio J."/>
            <person name="Borenstein D."/>
            <person name="Chapman S."/>
            <person name="Chen Z."/>
            <person name="Freedman E."/>
            <person name="Gellesch M."/>
            <person name="Goldberg J."/>
            <person name="Griggs A."/>
            <person name="Gujja S."/>
            <person name="Heilman E."/>
            <person name="Heiman D."/>
            <person name="Hepburn T."/>
            <person name="Howarth C."/>
            <person name="Jen D."/>
            <person name="Larson L."/>
            <person name="Mehta T."/>
            <person name="Park D."/>
            <person name="Pearson M."/>
            <person name="Roberts A."/>
            <person name="Saif S."/>
            <person name="Shenoy N."/>
            <person name="Sisk P."/>
            <person name="Stolte C."/>
            <person name="Sykes S."/>
            <person name="Thomson T."/>
            <person name="Walk T."/>
            <person name="White J."/>
            <person name="Yandava C."/>
            <person name="Burger G."/>
            <person name="Gray M.W."/>
            <person name="Holland P.W.H."/>
            <person name="King N."/>
            <person name="Lang F.B.F."/>
            <person name="Roger A.J."/>
            <person name="Ruiz-Trillo I."/>
            <person name="Lander E."/>
            <person name="Nusbaum C."/>
        </authorList>
    </citation>
    <scope>NUCLEOTIDE SEQUENCE [LARGE SCALE GENOMIC DNA]</scope>
    <source>
        <strain evidence="11 12">ATCC 50062</strain>
    </source>
</reference>
<proteinExistence type="inferred from homology"/>
<feature type="transmembrane region" description="Helical" evidence="9">
    <location>
        <begin position="313"/>
        <end position="335"/>
    </location>
</feature>
<dbReference type="PANTHER" id="PTHR19957:SF307">
    <property type="entry name" value="PROTEIN SSO1-RELATED"/>
    <property type="match status" value="1"/>
</dbReference>
<evidence type="ECO:0000313" key="11">
    <source>
        <dbReference type="EMBL" id="KNC53768.1"/>
    </source>
</evidence>
<evidence type="ECO:0000256" key="2">
    <source>
        <dbReference type="ARBA" id="ARBA00009063"/>
    </source>
</evidence>
<dbReference type="GO" id="GO:0006886">
    <property type="term" value="P:intracellular protein transport"/>
    <property type="evidence" value="ECO:0007669"/>
    <property type="project" value="InterPro"/>
</dbReference>
<dbReference type="PROSITE" id="PS00914">
    <property type="entry name" value="SYNTAXIN"/>
    <property type="match status" value="1"/>
</dbReference>
<evidence type="ECO:0000256" key="1">
    <source>
        <dbReference type="ARBA" id="ARBA00004211"/>
    </source>
</evidence>
<evidence type="ECO:0000256" key="9">
    <source>
        <dbReference type="SAM" id="Phobius"/>
    </source>
</evidence>
<dbReference type="CDD" id="cd15848">
    <property type="entry name" value="SNARE_syntaxin1-like"/>
    <property type="match status" value="1"/>
</dbReference>
<dbReference type="Gene3D" id="1.20.58.70">
    <property type="match status" value="1"/>
</dbReference>
<dbReference type="InterPro" id="IPR006011">
    <property type="entry name" value="Syntaxin_N"/>
</dbReference>